<dbReference type="GO" id="GO:0005634">
    <property type="term" value="C:nucleus"/>
    <property type="evidence" value="ECO:0007669"/>
    <property type="project" value="TreeGrafter"/>
</dbReference>
<evidence type="ECO:0000259" key="5">
    <source>
        <dbReference type="PROSITE" id="PS50600"/>
    </source>
</evidence>
<dbReference type="Proteomes" id="UP000094801">
    <property type="component" value="Unassembled WGS sequence"/>
</dbReference>
<feature type="non-terminal residue" evidence="6">
    <location>
        <position position="594"/>
    </location>
</feature>
<feature type="domain" description="Ubiquitin-like protease family profile" evidence="5">
    <location>
        <begin position="394"/>
        <end position="562"/>
    </location>
</feature>
<dbReference type="GO" id="GO:0016929">
    <property type="term" value="F:deSUMOylase activity"/>
    <property type="evidence" value="ECO:0007669"/>
    <property type="project" value="TreeGrafter"/>
</dbReference>
<dbReference type="GO" id="GO:0016926">
    <property type="term" value="P:protein desumoylation"/>
    <property type="evidence" value="ECO:0007669"/>
    <property type="project" value="TreeGrafter"/>
</dbReference>
<keyword evidence="7" id="KW-1185">Reference proteome</keyword>
<dbReference type="EMBL" id="KV453847">
    <property type="protein sequence ID" value="ODV88026.1"/>
    <property type="molecule type" value="Genomic_DNA"/>
</dbReference>
<dbReference type="PANTHER" id="PTHR12606">
    <property type="entry name" value="SENTRIN/SUMO-SPECIFIC PROTEASE"/>
    <property type="match status" value="1"/>
</dbReference>
<feature type="non-terminal residue" evidence="6">
    <location>
        <position position="1"/>
    </location>
</feature>
<dbReference type="Pfam" id="PF02902">
    <property type="entry name" value="Peptidase_C48"/>
    <property type="match status" value="1"/>
</dbReference>
<protein>
    <recommendedName>
        <fullName evidence="5">Ubiquitin-like protease family profile domain-containing protein</fullName>
    </recommendedName>
</protein>
<evidence type="ECO:0000256" key="4">
    <source>
        <dbReference type="ARBA" id="ARBA00022807"/>
    </source>
</evidence>
<dbReference type="InterPro" id="IPR038765">
    <property type="entry name" value="Papain-like_cys_pep_sf"/>
</dbReference>
<keyword evidence="4" id="KW-0788">Thiol protease</keyword>
<accession>A0A1E4T8D9</accession>
<reference evidence="7" key="1">
    <citation type="submission" date="2016-04" db="EMBL/GenBank/DDBJ databases">
        <title>Comparative genomics of biotechnologically important yeasts.</title>
        <authorList>
            <consortium name="DOE Joint Genome Institute"/>
            <person name="Riley R."/>
            <person name="Haridas S."/>
            <person name="Wolfe K.H."/>
            <person name="Lopes M.R."/>
            <person name="Hittinger C.T."/>
            <person name="Goker M."/>
            <person name="Salamov A."/>
            <person name="Wisecaver J."/>
            <person name="Long T.M."/>
            <person name="Aerts A.L."/>
            <person name="Barry K."/>
            <person name="Choi C."/>
            <person name="Clum A."/>
            <person name="Coughlan A.Y."/>
            <person name="Deshpande S."/>
            <person name="Douglass A.P."/>
            <person name="Hanson S.J."/>
            <person name="Klenk H.-P."/>
            <person name="Labutti K."/>
            <person name="Lapidus A."/>
            <person name="Lindquist E."/>
            <person name="Lipzen A."/>
            <person name="Meier-Kolthoff J.P."/>
            <person name="Ohm R.A."/>
            <person name="Otillar R.P."/>
            <person name="Pangilinan J."/>
            <person name="Peng Y."/>
            <person name="Rokas A."/>
            <person name="Rosa C.A."/>
            <person name="Scheuner C."/>
            <person name="Sibirny A.A."/>
            <person name="Slot J.C."/>
            <person name="Stielow J.B."/>
            <person name="Sun H."/>
            <person name="Kurtzman C.P."/>
            <person name="Blackwell M."/>
            <person name="Grigoriev I.V."/>
            <person name="Jeffries T.W."/>
        </authorList>
    </citation>
    <scope>NUCLEOTIDE SEQUENCE [LARGE SCALE GENOMIC DNA]</scope>
    <source>
        <strain evidence="7">NRRL YB-2248</strain>
    </source>
</reference>
<comment type="similarity">
    <text evidence="1">Belongs to the peptidase C48 family.</text>
</comment>
<organism evidence="6 7">
    <name type="scientific">[Candida] arabinofermentans NRRL YB-2248</name>
    <dbReference type="NCBI Taxonomy" id="983967"/>
    <lineage>
        <taxon>Eukaryota</taxon>
        <taxon>Fungi</taxon>
        <taxon>Dikarya</taxon>
        <taxon>Ascomycota</taxon>
        <taxon>Saccharomycotina</taxon>
        <taxon>Pichiomycetes</taxon>
        <taxon>Pichiales</taxon>
        <taxon>Pichiaceae</taxon>
        <taxon>Ogataea</taxon>
        <taxon>Ogataea/Candida clade</taxon>
    </lineage>
</organism>
<keyword evidence="3" id="KW-0378">Hydrolase</keyword>
<dbReference type="OrthoDB" id="1939479at2759"/>
<dbReference type="Gene3D" id="3.40.395.10">
    <property type="entry name" value="Adenoviral Proteinase, Chain A"/>
    <property type="match status" value="1"/>
</dbReference>
<dbReference type="GO" id="GO:0006508">
    <property type="term" value="P:proteolysis"/>
    <property type="evidence" value="ECO:0007669"/>
    <property type="project" value="UniProtKB-KW"/>
</dbReference>
<evidence type="ECO:0000313" key="6">
    <source>
        <dbReference type="EMBL" id="ODV88026.1"/>
    </source>
</evidence>
<dbReference type="GO" id="GO:0060255">
    <property type="term" value="P:regulation of macromolecule metabolic process"/>
    <property type="evidence" value="ECO:0007669"/>
    <property type="project" value="UniProtKB-ARBA"/>
</dbReference>
<dbReference type="PANTHER" id="PTHR12606:SF141">
    <property type="entry name" value="GH15225P-RELATED"/>
    <property type="match status" value="1"/>
</dbReference>
<proteinExistence type="inferred from homology"/>
<dbReference type="GO" id="GO:0080090">
    <property type="term" value="P:regulation of primary metabolic process"/>
    <property type="evidence" value="ECO:0007669"/>
    <property type="project" value="UniProtKB-ARBA"/>
</dbReference>
<dbReference type="STRING" id="983967.A0A1E4T8D9"/>
<evidence type="ECO:0000256" key="1">
    <source>
        <dbReference type="ARBA" id="ARBA00005234"/>
    </source>
</evidence>
<name>A0A1E4T8D9_9ASCO</name>
<dbReference type="InterPro" id="IPR003653">
    <property type="entry name" value="Peptidase_C48_C"/>
</dbReference>
<dbReference type="AlphaFoldDB" id="A0A1E4T8D9"/>
<dbReference type="PROSITE" id="PS50600">
    <property type="entry name" value="ULP_PROTEASE"/>
    <property type="match status" value="1"/>
</dbReference>
<evidence type="ECO:0000256" key="2">
    <source>
        <dbReference type="ARBA" id="ARBA00022670"/>
    </source>
</evidence>
<gene>
    <name evidence="6" type="ORF">CANARDRAFT_184298</name>
</gene>
<dbReference type="SUPFAM" id="SSF54001">
    <property type="entry name" value="Cysteine proteinases"/>
    <property type="match status" value="1"/>
</dbReference>
<sequence length="594" mass="67952">PSFTYNNLPTFMNSNSLRHTSQASANQQPTTNIGNLPFVTQESILNRSDFIPLGDAHDFHNIVTFDSSGPGLTTLQDPGLDPETEFLNFLKFIAIMSVQLGKKGILWLVFVLNVIFSQLSKLIDQIPNPKIFEEPEEEMLESTPLSQDNKGNRQEGLTALFNKIVPASLSTPLTGTDVTAISFSHLDDSPMPLKRSNGSNQSVKSRISQLASKLQKEEDTATLISQVKDYGTFFFDNHSSKSGGPDIEAMFLRSNFDADEKMKTQQNNADFKTYNVERIDKLTDSVSIFPKLQQNGSSIIKQEPQYSRSTARFKDLEWLKDDAEDYVDNLESTKLFQEYQKIMLERIKMQNLLKLNKIKDEGKLKPLSQDQVDLVEEYWNSPNMQKLIIDAFNIDIKIRDLKTLADHRWLNDNVIDFYMCLVKDRSVNDSKLPKVHVFSTHFYSTLRSKGYDGVKKWAKRAKADVTKLDYVFVPINLNQSHWVLAVINNKDKCFQYYDSLYGSGEDVLYRLQDYAIKETTKNYDSTTAAIYNTYDHFASMNSPKQENGYDCGVFTCTAVDYISRNKSLLFSQADMGMLRRRMAYEICTKKMVEH</sequence>
<evidence type="ECO:0000256" key="3">
    <source>
        <dbReference type="ARBA" id="ARBA00022801"/>
    </source>
</evidence>
<dbReference type="FunFam" id="3.40.395.10:FF:000001">
    <property type="entry name" value="Sentrin-specific protease 1"/>
    <property type="match status" value="1"/>
</dbReference>
<evidence type="ECO:0000313" key="7">
    <source>
        <dbReference type="Proteomes" id="UP000094801"/>
    </source>
</evidence>
<keyword evidence="2" id="KW-0645">Protease</keyword>